<evidence type="ECO:0000313" key="3">
    <source>
        <dbReference type="Proteomes" id="UP000198384"/>
    </source>
</evidence>
<feature type="region of interest" description="Disordered" evidence="1">
    <location>
        <begin position="116"/>
        <end position="140"/>
    </location>
</feature>
<gene>
    <name evidence="2" type="ORF">SAMN06265371_102373</name>
</gene>
<name>A0A238W3B7_9FLAO</name>
<proteinExistence type="predicted"/>
<dbReference type="Proteomes" id="UP000198384">
    <property type="component" value="Unassembled WGS sequence"/>
</dbReference>
<accession>A0A238W3B7</accession>
<organism evidence="2 3">
    <name type="scientific">Lutibacter agarilyticus</name>
    <dbReference type="NCBI Taxonomy" id="1109740"/>
    <lineage>
        <taxon>Bacteria</taxon>
        <taxon>Pseudomonadati</taxon>
        <taxon>Bacteroidota</taxon>
        <taxon>Flavobacteriia</taxon>
        <taxon>Flavobacteriales</taxon>
        <taxon>Flavobacteriaceae</taxon>
        <taxon>Lutibacter</taxon>
    </lineage>
</organism>
<evidence type="ECO:0000313" key="2">
    <source>
        <dbReference type="EMBL" id="SNR40834.1"/>
    </source>
</evidence>
<reference evidence="2 3" key="1">
    <citation type="submission" date="2017-06" db="EMBL/GenBank/DDBJ databases">
        <authorList>
            <person name="Kim H.J."/>
            <person name="Triplett B.A."/>
        </authorList>
    </citation>
    <scope>NUCLEOTIDE SEQUENCE [LARGE SCALE GENOMIC DNA]</scope>
    <source>
        <strain evidence="2 3">DSM 29150</strain>
    </source>
</reference>
<sequence>MKIITSEEAKKLNENFIKIKGKALDKIVEKETGKPKEKDAISSWFSLDELKEYIAYVEDQGKEKDINVNGLRIYFGSYSNNEKNKEKKGLSTVFLVPTQAKVGALQKDGLTRIEAPSDITDIDGMNSGGLGQPPSAIYPQ</sequence>
<protein>
    <submittedName>
        <fullName evidence="2">Uncharacterized protein</fullName>
    </submittedName>
</protein>
<dbReference type="EMBL" id="FZNT01000002">
    <property type="protein sequence ID" value="SNR40834.1"/>
    <property type="molecule type" value="Genomic_DNA"/>
</dbReference>
<dbReference type="AlphaFoldDB" id="A0A238W3B7"/>
<dbReference type="OrthoDB" id="1440507at2"/>
<evidence type="ECO:0000256" key="1">
    <source>
        <dbReference type="SAM" id="MobiDB-lite"/>
    </source>
</evidence>
<keyword evidence="3" id="KW-1185">Reference proteome</keyword>
<dbReference type="RefSeq" id="WP_089380553.1">
    <property type="nucleotide sequence ID" value="NZ_FZNT01000002.1"/>
</dbReference>